<dbReference type="SUPFAM" id="SSF69336">
    <property type="entry name" value="Alpha subunit of glutamate synthase, C-terminal domain"/>
    <property type="match status" value="1"/>
</dbReference>
<protein>
    <submittedName>
        <fullName evidence="1">Uncharacterized protein</fullName>
    </submittedName>
</protein>
<name>A0A2S3H4I2_9POAL</name>
<organism evidence="1">
    <name type="scientific">Panicum hallii</name>
    <dbReference type="NCBI Taxonomy" id="206008"/>
    <lineage>
        <taxon>Eukaryota</taxon>
        <taxon>Viridiplantae</taxon>
        <taxon>Streptophyta</taxon>
        <taxon>Embryophyta</taxon>
        <taxon>Tracheophyta</taxon>
        <taxon>Spermatophyta</taxon>
        <taxon>Magnoliopsida</taxon>
        <taxon>Liliopsida</taxon>
        <taxon>Poales</taxon>
        <taxon>Poaceae</taxon>
        <taxon>PACMAD clade</taxon>
        <taxon>Panicoideae</taxon>
        <taxon>Panicodae</taxon>
        <taxon>Paniceae</taxon>
        <taxon>Panicinae</taxon>
        <taxon>Panicum</taxon>
        <taxon>Panicum sect. Panicum</taxon>
    </lineage>
</organism>
<dbReference type="GO" id="GO:0016491">
    <property type="term" value="F:oxidoreductase activity"/>
    <property type="evidence" value="ECO:0007669"/>
    <property type="project" value="InterPro"/>
</dbReference>
<gene>
    <name evidence="1" type="ORF">PAHAL_2G474500</name>
</gene>
<dbReference type="EMBL" id="CM008047">
    <property type="protein sequence ID" value="PAN15247.1"/>
    <property type="molecule type" value="Genomic_DNA"/>
</dbReference>
<dbReference type="InterPro" id="IPR036485">
    <property type="entry name" value="Glu_synth_asu_C_sf"/>
</dbReference>
<evidence type="ECO:0000313" key="1">
    <source>
        <dbReference type="EMBL" id="PAN15247.1"/>
    </source>
</evidence>
<accession>A0A2S3H4I2</accession>
<dbReference type="Gramene" id="PAN15247">
    <property type="protein sequence ID" value="PAN15247"/>
    <property type="gene ID" value="PAHAL_2G474500"/>
</dbReference>
<proteinExistence type="predicted"/>
<dbReference type="Gene3D" id="2.160.20.60">
    <property type="entry name" value="Glutamate synthase, alpha subunit, C-terminal domain"/>
    <property type="match status" value="1"/>
</dbReference>
<sequence length="98" mass="10998">MTGGLAYILDEDDTLVPKVNKEIVKMQRVNARMQLKGLIEAYVEKTGSEKGAAILREWEAYLPLFWQLVPPSEEDSPEACAEFERVLAKQATTQLSAK</sequence>
<dbReference type="AlphaFoldDB" id="A0A2S3H4I2"/>
<dbReference type="Proteomes" id="UP000243499">
    <property type="component" value="Chromosome 2"/>
</dbReference>
<reference evidence="1" key="1">
    <citation type="submission" date="2018-04" db="EMBL/GenBank/DDBJ databases">
        <title>WGS assembly of Panicum hallii.</title>
        <authorList>
            <person name="Lovell J."/>
            <person name="Jenkins J."/>
            <person name="Lowry D."/>
            <person name="Mamidi S."/>
            <person name="Sreedasyam A."/>
            <person name="Weng X."/>
            <person name="Barry K."/>
            <person name="Bonette J."/>
            <person name="Campitelli B."/>
            <person name="Daum C."/>
            <person name="Gordon S."/>
            <person name="Gould B."/>
            <person name="Lipzen A."/>
            <person name="Macqueen A."/>
            <person name="Palacio-Mejia J."/>
            <person name="Plott C."/>
            <person name="Shakirov E."/>
            <person name="Shu S."/>
            <person name="Yoshinaga Y."/>
            <person name="Zane M."/>
            <person name="Rokhsar D."/>
            <person name="Grimwood J."/>
            <person name="Schmutz J."/>
            <person name="Juenger T."/>
        </authorList>
    </citation>
    <scope>NUCLEOTIDE SEQUENCE [LARGE SCALE GENOMIC DNA]</scope>
    <source>
        <strain evidence="1">FIL2</strain>
    </source>
</reference>